<evidence type="ECO:0000259" key="8">
    <source>
        <dbReference type="Pfam" id="PF00082"/>
    </source>
</evidence>
<dbReference type="PROSITE" id="PS00136">
    <property type="entry name" value="SUBTILASE_ASP"/>
    <property type="match status" value="1"/>
</dbReference>
<evidence type="ECO:0000256" key="4">
    <source>
        <dbReference type="ARBA" id="ARBA00022825"/>
    </source>
</evidence>
<dbReference type="Proteomes" id="UP000308760">
    <property type="component" value="Unassembled WGS sequence"/>
</dbReference>
<dbReference type="InterPro" id="IPR036852">
    <property type="entry name" value="Peptidase_S8/S53_dom_sf"/>
</dbReference>
<feature type="active site" description="Charge relay system" evidence="5">
    <location>
        <position position="259"/>
    </location>
</feature>
<keyword evidence="7" id="KW-0472">Membrane</keyword>
<evidence type="ECO:0000313" key="9">
    <source>
        <dbReference type="EMBL" id="THV42421.1"/>
    </source>
</evidence>
<keyword evidence="10" id="KW-1185">Reference proteome</keyword>
<dbReference type="InterPro" id="IPR050131">
    <property type="entry name" value="Peptidase_S8_subtilisin-like"/>
</dbReference>
<feature type="compositionally biased region" description="Basic and acidic residues" evidence="6">
    <location>
        <begin position="8"/>
        <end position="33"/>
    </location>
</feature>
<feature type="compositionally biased region" description="Acidic residues" evidence="6">
    <location>
        <begin position="508"/>
        <end position="517"/>
    </location>
</feature>
<keyword evidence="3 5" id="KW-0378">Hydrolase</keyword>
<dbReference type="AlphaFoldDB" id="A0A4S8QFH6"/>
<evidence type="ECO:0000256" key="3">
    <source>
        <dbReference type="ARBA" id="ARBA00022801"/>
    </source>
</evidence>
<dbReference type="PANTHER" id="PTHR43806:SF11">
    <property type="entry name" value="CEREVISIN-RELATED"/>
    <property type="match status" value="1"/>
</dbReference>
<comment type="similarity">
    <text evidence="1 5">Belongs to the peptidase S8 family.</text>
</comment>
<keyword evidence="2 5" id="KW-0645">Protease</keyword>
<dbReference type="OrthoDB" id="9798386at2"/>
<dbReference type="PANTHER" id="PTHR43806">
    <property type="entry name" value="PEPTIDASE S8"/>
    <property type="match status" value="1"/>
</dbReference>
<evidence type="ECO:0000313" key="10">
    <source>
        <dbReference type="Proteomes" id="UP000308760"/>
    </source>
</evidence>
<dbReference type="GO" id="GO:0006508">
    <property type="term" value="P:proteolysis"/>
    <property type="evidence" value="ECO:0007669"/>
    <property type="project" value="UniProtKB-KW"/>
</dbReference>
<feature type="region of interest" description="Disordered" evidence="6">
    <location>
        <begin position="569"/>
        <end position="669"/>
    </location>
</feature>
<dbReference type="Gene3D" id="3.40.50.200">
    <property type="entry name" value="Peptidase S8/S53 domain"/>
    <property type="match status" value="1"/>
</dbReference>
<feature type="transmembrane region" description="Helical" evidence="7">
    <location>
        <begin position="537"/>
        <end position="560"/>
    </location>
</feature>
<evidence type="ECO:0000256" key="5">
    <source>
        <dbReference type="PROSITE-ProRule" id="PRU01240"/>
    </source>
</evidence>
<feature type="active site" description="Charge relay system" evidence="5">
    <location>
        <position position="426"/>
    </location>
</feature>
<keyword evidence="4 5" id="KW-0720">Serine protease</keyword>
<dbReference type="InterPro" id="IPR023827">
    <property type="entry name" value="Peptidase_S8_Asp-AS"/>
</dbReference>
<dbReference type="Pfam" id="PF00082">
    <property type="entry name" value="Peptidase_S8"/>
    <property type="match status" value="1"/>
</dbReference>
<feature type="region of interest" description="Disordered" evidence="6">
    <location>
        <begin position="490"/>
        <end position="532"/>
    </location>
</feature>
<dbReference type="SUPFAM" id="SSF52743">
    <property type="entry name" value="Subtilisin-like"/>
    <property type="match status" value="1"/>
</dbReference>
<feature type="active site" description="Charge relay system" evidence="5">
    <location>
        <position position="223"/>
    </location>
</feature>
<dbReference type="InterPro" id="IPR015500">
    <property type="entry name" value="Peptidase_S8_subtilisin-rel"/>
</dbReference>
<name>A0A4S8QFH6_9ACTN</name>
<feature type="compositionally biased region" description="Low complexity" evidence="6">
    <location>
        <begin position="612"/>
        <end position="625"/>
    </location>
</feature>
<feature type="compositionally biased region" description="Low complexity" evidence="6">
    <location>
        <begin position="634"/>
        <end position="643"/>
    </location>
</feature>
<dbReference type="InterPro" id="IPR000209">
    <property type="entry name" value="Peptidase_S8/S53_dom"/>
</dbReference>
<organism evidence="9 10">
    <name type="scientific">Glycomyces buryatensis</name>
    <dbReference type="NCBI Taxonomy" id="2570927"/>
    <lineage>
        <taxon>Bacteria</taxon>
        <taxon>Bacillati</taxon>
        <taxon>Actinomycetota</taxon>
        <taxon>Actinomycetes</taxon>
        <taxon>Glycomycetales</taxon>
        <taxon>Glycomycetaceae</taxon>
        <taxon>Glycomyces</taxon>
    </lineage>
</organism>
<evidence type="ECO:0000256" key="6">
    <source>
        <dbReference type="SAM" id="MobiDB-lite"/>
    </source>
</evidence>
<keyword evidence="7" id="KW-1133">Transmembrane helix</keyword>
<dbReference type="PROSITE" id="PS51892">
    <property type="entry name" value="SUBTILASE"/>
    <property type="match status" value="1"/>
</dbReference>
<dbReference type="EMBL" id="STGY01000025">
    <property type="protein sequence ID" value="THV42421.1"/>
    <property type="molecule type" value="Genomic_DNA"/>
</dbReference>
<evidence type="ECO:0000256" key="2">
    <source>
        <dbReference type="ARBA" id="ARBA00022670"/>
    </source>
</evidence>
<keyword evidence="7" id="KW-0812">Transmembrane</keyword>
<protein>
    <recommendedName>
        <fullName evidence="8">Peptidase S8/S53 domain-containing protein</fullName>
    </recommendedName>
</protein>
<feature type="compositionally biased region" description="Low complexity" evidence="6">
    <location>
        <begin position="579"/>
        <end position="597"/>
    </location>
</feature>
<reference evidence="9 10" key="2">
    <citation type="submission" date="2019-05" db="EMBL/GenBank/DDBJ databases">
        <title>Glycomyces buryatensis sp. nov.</title>
        <authorList>
            <person name="Nikitina E."/>
        </authorList>
    </citation>
    <scope>NUCLEOTIDE SEQUENCE [LARGE SCALE GENOMIC DNA]</scope>
    <source>
        <strain evidence="9 10">18</strain>
    </source>
</reference>
<evidence type="ECO:0000256" key="7">
    <source>
        <dbReference type="SAM" id="Phobius"/>
    </source>
</evidence>
<gene>
    <name evidence="9" type="ORF">FAB82_07140</name>
</gene>
<accession>A0A4S8QFH6</accession>
<evidence type="ECO:0000256" key="1">
    <source>
        <dbReference type="ARBA" id="ARBA00011073"/>
    </source>
</evidence>
<feature type="domain" description="Peptidase S8/S53" evidence="8">
    <location>
        <begin position="214"/>
        <end position="474"/>
    </location>
</feature>
<feature type="compositionally biased region" description="Low complexity" evidence="6">
    <location>
        <begin position="518"/>
        <end position="528"/>
    </location>
</feature>
<sequence length="669" mass="67816">MAPTCPPDAERSGECGKESGWRLHRSGSERRQEGAAPDGGRSGRAHDSGRSRRRGAPGCRHPARPVTVGRQVNPAFPDAEGWGSLAESVETQLRTPRDIEGYGRPVVVGTPRLRGRGVGVGSVLCPIERASLDLFAHGRVGLMATPLIHEPSRWPHRTSGLGRRAIGAGLGALALAGAIVATPSAALAQDDLAAANAWVTDQIQADGAWATTRGEGVTVAVVDTGVGEHPFFEDKDILPGYTTFSEEGEGDAWNDTDGHGSSVIAGVLYTAPEATILPVRIATSWEIEGLTGGAGGQTDIDAIKWAVDNGADVVAFPWGIISGAGPDEAILEVFQYALDQGVVMVASAGNDPDLEPVPFPASIPGVVAVSGADQSGDSWDLSTTGPEVVVAAPADEMTHPIPQGEEVGWGDDSSAPTTESGEGGTSLGAGIVSGVVALTLAADSNLDGNNAINRLIQTAGDGSGENHTEELGYGLVNADQAVNAEGIETVDENPLGYPLGAPSASGEGEGEDTESEDGSNAGEPSAAAADEDSDSGLSAIIVVAAAVVLIGAAIAVWLVLRGRSRKTAAANGQPDVFNPQSGPVQGGYQQPGPGMQQEAGSGQQQYSPPPMNLGQPGQPGQPAPQGYGGPPSGGPQAPSGAPGFSPPPSPPANNGESGAPWGPSDPNRR</sequence>
<feature type="region of interest" description="Disordered" evidence="6">
    <location>
        <begin position="1"/>
        <end position="74"/>
    </location>
</feature>
<dbReference type="PRINTS" id="PR00723">
    <property type="entry name" value="SUBTILISIN"/>
</dbReference>
<feature type="region of interest" description="Disordered" evidence="6">
    <location>
        <begin position="394"/>
        <end position="426"/>
    </location>
</feature>
<reference evidence="10" key="1">
    <citation type="submission" date="2019-04" db="EMBL/GenBank/DDBJ databases">
        <title>Nocardioides xinjiangensis sp. nov.</title>
        <authorList>
            <person name="Liu S."/>
        </authorList>
    </citation>
    <scope>NUCLEOTIDE SEQUENCE [LARGE SCALE GENOMIC DNA]</scope>
    <source>
        <strain evidence="10">18</strain>
    </source>
</reference>
<dbReference type="GO" id="GO:0004252">
    <property type="term" value="F:serine-type endopeptidase activity"/>
    <property type="evidence" value="ECO:0007669"/>
    <property type="project" value="UniProtKB-UniRule"/>
</dbReference>
<comment type="caution">
    <text evidence="9">The sequence shown here is derived from an EMBL/GenBank/DDBJ whole genome shotgun (WGS) entry which is preliminary data.</text>
</comment>
<proteinExistence type="inferred from homology"/>